<dbReference type="KEGG" id="sclo:SCLO_1026460"/>
<evidence type="ECO:0000313" key="2">
    <source>
        <dbReference type="Proteomes" id="UP000218272"/>
    </source>
</evidence>
<dbReference type="OrthoDB" id="7447588at2"/>
<keyword evidence="2" id="KW-1185">Reference proteome</keyword>
<dbReference type="RefSeq" id="WP_066519985.1">
    <property type="nucleotide sequence ID" value="NZ_AP017655.1"/>
</dbReference>
<proteinExistence type="predicted"/>
<sequence length="166" mass="18879">MRISQADALAIVASDSFQEQIVGPMIEAFVRRLSRPGEDGKTYRSFILDWLYFERPMLDRFIGEQFNVQFEGPALAIDGTDYPLGGFIERQIEWVRLDPVDAFELRTRLRKAVDAEVTDWIDGRPMKFLPAIVEKPFPDRAAADAEAARIIRDFQGSTGKPEGGRR</sequence>
<reference evidence="1 2" key="1">
    <citation type="submission" date="2016-10" db="EMBL/GenBank/DDBJ databases">
        <title>Complete Genome Sequence of the Nonylphenol-Degrading Bacterium Sphingobium cloacae JCM 10874T.</title>
        <authorList>
            <person name="Ootsuka M."/>
            <person name="Nishizawa T."/>
            <person name="Ohta H."/>
        </authorList>
    </citation>
    <scope>NUCLEOTIDE SEQUENCE [LARGE SCALE GENOMIC DNA]</scope>
    <source>
        <strain evidence="1 2">JCM 10874</strain>
    </source>
</reference>
<dbReference type="EMBL" id="AP017655">
    <property type="protein sequence ID" value="BAV65686.1"/>
    <property type="molecule type" value="Genomic_DNA"/>
</dbReference>
<accession>A0A1E1F587</accession>
<name>A0A1E1F587_9SPHN</name>
<dbReference type="Proteomes" id="UP000218272">
    <property type="component" value="Chromosome SCLO_1"/>
</dbReference>
<organism evidence="1 2">
    <name type="scientific">Sphingobium cloacae</name>
    <dbReference type="NCBI Taxonomy" id="120107"/>
    <lineage>
        <taxon>Bacteria</taxon>
        <taxon>Pseudomonadati</taxon>
        <taxon>Pseudomonadota</taxon>
        <taxon>Alphaproteobacteria</taxon>
        <taxon>Sphingomonadales</taxon>
        <taxon>Sphingomonadaceae</taxon>
        <taxon>Sphingobium</taxon>
    </lineage>
</organism>
<dbReference type="AlphaFoldDB" id="A0A1E1F587"/>
<protein>
    <submittedName>
        <fullName evidence="1">Uncharacterized protein</fullName>
    </submittedName>
</protein>
<evidence type="ECO:0000313" key="1">
    <source>
        <dbReference type="EMBL" id="BAV65686.1"/>
    </source>
</evidence>
<gene>
    <name evidence="1" type="ORF">SCLO_1026460</name>
</gene>